<reference evidence="1 2" key="1">
    <citation type="submission" date="2023-11" db="EMBL/GenBank/DDBJ databases">
        <authorList>
            <person name="Cook R."/>
            <person name="Crisci M."/>
            <person name="Pye H."/>
            <person name="Adriaenssens E."/>
            <person name="Santini J."/>
        </authorList>
    </citation>
    <scope>NUCLEOTIDE SEQUENCE [LARGE SCALE GENOMIC DNA]</scope>
    <source>
        <strain evidence="1">Lak_Megaphage_RVC_JS4_GC31</strain>
    </source>
</reference>
<protein>
    <submittedName>
        <fullName evidence="1">Uncharacterized protein</fullName>
    </submittedName>
</protein>
<evidence type="ECO:0000313" key="2">
    <source>
        <dbReference type="Proteomes" id="UP001349343"/>
    </source>
</evidence>
<keyword evidence="2" id="KW-1185">Reference proteome</keyword>
<sequence>MKLKAKLTKTVGWNIVSGNENITMDTEIDVADNIFDSITYSKPGKPKRKRIWYATLDGKLMLSHKGKSTYVSEGKLRI</sequence>
<proteinExistence type="predicted"/>
<accession>A0ABZ0Z385</accession>
<evidence type="ECO:0000313" key="1">
    <source>
        <dbReference type="EMBL" id="WQJ53141.1"/>
    </source>
</evidence>
<organism evidence="1 2">
    <name type="scientific">phage Lak_Megaphage_RVC_JS4_GC31</name>
    <dbReference type="NCBI Taxonomy" id="3109228"/>
    <lineage>
        <taxon>Viruses</taxon>
        <taxon>Duplodnaviria</taxon>
        <taxon>Heunggongvirae</taxon>
        <taxon>Uroviricota</taxon>
        <taxon>Caudoviricetes</taxon>
        <taxon>Caudoviricetes code 15 clade</taxon>
    </lineage>
</organism>
<dbReference type="Proteomes" id="UP001349343">
    <property type="component" value="Segment"/>
</dbReference>
<dbReference type="EMBL" id="OR769222">
    <property type="protein sequence ID" value="WQJ53141.1"/>
    <property type="molecule type" value="Genomic_DNA"/>
</dbReference>
<name>A0ABZ0Z385_9CAUD</name>